<feature type="region of interest" description="Disordered" evidence="1">
    <location>
        <begin position="95"/>
        <end position="181"/>
    </location>
</feature>
<evidence type="ECO:0000256" key="1">
    <source>
        <dbReference type="SAM" id="MobiDB-lite"/>
    </source>
</evidence>
<organism evidence="3 4">
    <name type="scientific">Daphnia galeata</name>
    <dbReference type="NCBI Taxonomy" id="27404"/>
    <lineage>
        <taxon>Eukaryota</taxon>
        <taxon>Metazoa</taxon>
        <taxon>Ecdysozoa</taxon>
        <taxon>Arthropoda</taxon>
        <taxon>Crustacea</taxon>
        <taxon>Branchiopoda</taxon>
        <taxon>Diplostraca</taxon>
        <taxon>Cladocera</taxon>
        <taxon>Anomopoda</taxon>
        <taxon>Daphniidae</taxon>
        <taxon>Daphnia</taxon>
    </lineage>
</organism>
<dbReference type="AlphaFoldDB" id="A0A8J2WCE5"/>
<name>A0A8J2WCE5_9CRUS</name>
<dbReference type="Pfam" id="PF10545">
    <property type="entry name" value="MADF_DNA_bdg"/>
    <property type="match status" value="1"/>
</dbReference>
<feature type="domain" description="MADF" evidence="2">
    <location>
        <begin position="2"/>
        <end position="48"/>
    </location>
</feature>
<gene>
    <name evidence="3" type="ORF">DGAL_LOCUS947</name>
</gene>
<feature type="compositionally biased region" description="Basic and acidic residues" evidence="1">
    <location>
        <begin position="7"/>
        <end position="21"/>
    </location>
</feature>
<comment type="caution">
    <text evidence="3">The sequence shown here is derived from an EMBL/GenBank/DDBJ whole genome shotgun (WGS) entry which is preliminary data.</text>
</comment>
<feature type="compositionally biased region" description="Basic and acidic residues" evidence="1">
    <location>
        <begin position="198"/>
        <end position="207"/>
    </location>
</feature>
<reference evidence="3" key="1">
    <citation type="submission" date="2021-11" db="EMBL/GenBank/DDBJ databases">
        <authorList>
            <person name="Schell T."/>
        </authorList>
    </citation>
    <scope>NUCLEOTIDE SEQUENCE</scope>
    <source>
        <strain evidence="3">M5</strain>
    </source>
</reference>
<protein>
    <recommendedName>
        <fullName evidence="2">MADF domain-containing protein</fullName>
    </recommendedName>
</protein>
<dbReference type="Proteomes" id="UP000789390">
    <property type="component" value="Unassembled WGS sequence"/>
</dbReference>
<keyword evidence="4" id="KW-1185">Reference proteome</keyword>
<dbReference type="EMBL" id="CAKKLH010000009">
    <property type="protein sequence ID" value="CAH0098842.1"/>
    <property type="molecule type" value="Genomic_DNA"/>
</dbReference>
<dbReference type="OrthoDB" id="6487365at2759"/>
<evidence type="ECO:0000313" key="4">
    <source>
        <dbReference type="Proteomes" id="UP000789390"/>
    </source>
</evidence>
<feature type="compositionally biased region" description="Basic and acidic residues" evidence="1">
    <location>
        <begin position="126"/>
        <end position="136"/>
    </location>
</feature>
<feature type="region of interest" description="Disordered" evidence="1">
    <location>
        <begin position="1"/>
        <end position="34"/>
    </location>
</feature>
<evidence type="ECO:0000313" key="3">
    <source>
        <dbReference type="EMBL" id="CAH0098842.1"/>
    </source>
</evidence>
<dbReference type="InterPro" id="IPR006578">
    <property type="entry name" value="MADF-dom"/>
</dbReference>
<sequence>MSKKWKQLKDTYRDEKKRLSEEDPSGSGLEGSKRAKKRWTYYDQMGFLSKVYDAAERTTNLDGDEDEEGTHDEYLHEQGNTPMKNWRMREIFESGNFYPSSSDSHNHEKDDTTSSLIDFETASDFSDDHSSNKEMEPVASGSCNKETIEGLKEPDFKIPISPTPSRTPPRKTKGKKASVEGEAAKQIGQLMKTIGKVLESKPEDKKPKPSRANPQPH</sequence>
<feature type="region of interest" description="Disordered" evidence="1">
    <location>
        <begin position="195"/>
        <end position="217"/>
    </location>
</feature>
<accession>A0A8J2WCE5</accession>
<feature type="region of interest" description="Disordered" evidence="1">
    <location>
        <begin position="58"/>
        <end position="82"/>
    </location>
</feature>
<feature type="compositionally biased region" description="Basic and acidic residues" evidence="1">
    <location>
        <begin position="146"/>
        <end position="156"/>
    </location>
</feature>
<evidence type="ECO:0000259" key="2">
    <source>
        <dbReference type="Pfam" id="PF10545"/>
    </source>
</evidence>
<proteinExistence type="predicted"/>